<gene>
    <name evidence="4" type="ORF">M0R89_00665</name>
</gene>
<accession>A0A8U0HUL5</accession>
<proteinExistence type="predicted"/>
<evidence type="ECO:0000256" key="2">
    <source>
        <dbReference type="SAM" id="Phobius"/>
    </source>
</evidence>
<dbReference type="GeneID" id="72183666"/>
<evidence type="ECO:0000256" key="1">
    <source>
        <dbReference type="SAM" id="MobiDB-lite"/>
    </source>
</evidence>
<feature type="domain" description="DUF7282" evidence="3">
    <location>
        <begin position="42"/>
        <end position="142"/>
    </location>
</feature>
<keyword evidence="2" id="KW-1133">Transmembrane helix</keyword>
<keyword evidence="2" id="KW-0812">Transmembrane</keyword>
<dbReference type="Proteomes" id="UP000830729">
    <property type="component" value="Chromosome"/>
</dbReference>
<dbReference type="EMBL" id="CP096659">
    <property type="protein sequence ID" value="UPV74597.1"/>
    <property type="molecule type" value="Genomic_DNA"/>
</dbReference>
<protein>
    <recommendedName>
        <fullName evidence="3">DUF7282 domain-containing protein</fullName>
    </recommendedName>
</protein>
<sequence length="220" mass="22639">MTSTTRTVLVAGLVALAVLTGAALATPATTTTTTDEQVNETASVSVSDQQFDGEAVTIDSASLPDGGFAVVYNESGERVGHTDYLDASDHENLTVSLNATVDRAQVLVVTLVRNNGSESFNASADSVAYQTENGADVSDTSYVYFQKRGEQTTTEETTAADTSLTTTAETSEETTDESAASDATTEETTSESSGGGVPGFTPITGVVALITAALVGLRRS</sequence>
<evidence type="ECO:0000313" key="5">
    <source>
        <dbReference type="Proteomes" id="UP000830729"/>
    </source>
</evidence>
<keyword evidence="2" id="KW-0472">Membrane</keyword>
<reference evidence="4 5" key="1">
    <citation type="submission" date="2022-04" db="EMBL/GenBank/DDBJ databases">
        <title>Diverse halophilic archaea isolated from saline environments.</title>
        <authorList>
            <person name="Cui H.-L."/>
        </authorList>
    </citation>
    <scope>NUCLEOTIDE SEQUENCE [LARGE SCALE GENOMIC DNA]</scope>
    <source>
        <strain evidence="4 5">XZYJT49</strain>
    </source>
</reference>
<dbReference type="KEGG" id="halx:M0R89_00665"/>
<feature type="transmembrane region" description="Helical" evidence="2">
    <location>
        <begin position="199"/>
        <end position="217"/>
    </location>
</feature>
<name>A0A8U0HUL5_9EURY</name>
<organism evidence="4 5">
    <name type="scientific">Halorussus limi</name>
    <dbReference type="NCBI Taxonomy" id="2938695"/>
    <lineage>
        <taxon>Archaea</taxon>
        <taxon>Methanobacteriati</taxon>
        <taxon>Methanobacteriota</taxon>
        <taxon>Stenosarchaea group</taxon>
        <taxon>Halobacteria</taxon>
        <taxon>Halobacteriales</taxon>
        <taxon>Haladaptataceae</taxon>
        <taxon>Halorussus</taxon>
    </lineage>
</organism>
<feature type="compositionally biased region" description="Low complexity" evidence="1">
    <location>
        <begin position="152"/>
        <end position="169"/>
    </location>
</feature>
<evidence type="ECO:0000313" key="4">
    <source>
        <dbReference type="EMBL" id="UPV74597.1"/>
    </source>
</evidence>
<keyword evidence="5" id="KW-1185">Reference proteome</keyword>
<evidence type="ECO:0000259" key="3">
    <source>
        <dbReference type="Pfam" id="PF23951"/>
    </source>
</evidence>
<dbReference type="AlphaFoldDB" id="A0A8U0HUL5"/>
<dbReference type="InterPro" id="IPR055706">
    <property type="entry name" value="Slg1/2_DUF7282"/>
</dbReference>
<dbReference type="RefSeq" id="WP_248650642.1">
    <property type="nucleotide sequence ID" value="NZ_CP096659.1"/>
</dbReference>
<feature type="region of interest" description="Disordered" evidence="1">
    <location>
        <begin position="149"/>
        <end position="201"/>
    </location>
</feature>
<dbReference type="Pfam" id="PF23951">
    <property type="entry name" value="DUF7282"/>
    <property type="match status" value="1"/>
</dbReference>